<dbReference type="EMBL" id="PVNH01000007">
    <property type="protein sequence ID" value="PRX46744.1"/>
    <property type="molecule type" value="Genomic_DNA"/>
</dbReference>
<sequence length="345" mass="36547">MAGPTVTLTFAGDTANLEKAFNKVGESADSMGKDVGKASDSVKRAGSSTDRFIDSADNADTKAMGFRDTITGLQDTFTGLTDDSLSLGERLLTLGMGVGDLASGFANFLIPVIAAFGKSLFTTAIPAVWAFTTALLANPITWVVVGIAALIAAIVLMIVHWDKVKKVFTTVVNWIGDRLAWVRNLVGNVARWIGQRFSDAWNWVRNKAAGVVDWFRSLPGRIGGFFRAIGEGIKNAFRSAFNFVASIWNNTVGRLSFTIPGWVPGIGGNSFGVPNIPTFHRGGKVPGAPGSEMLALLQAGETVTPAGRVDSSSGVSMTFRGNTDTAVATLIMQLIRSGQIQIRGA</sequence>
<gene>
    <name evidence="2" type="ORF">B0I33_107322</name>
</gene>
<dbReference type="Proteomes" id="UP000238362">
    <property type="component" value="Unassembled WGS sequence"/>
</dbReference>
<keyword evidence="1" id="KW-1133">Transmembrane helix</keyword>
<dbReference type="AlphaFoldDB" id="A0A2T0LSW9"/>
<accession>A0A2T0LSW9</accession>
<organism evidence="2 3">
    <name type="scientific">Prauserella shujinwangii</name>
    <dbReference type="NCBI Taxonomy" id="1453103"/>
    <lineage>
        <taxon>Bacteria</taxon>
        <taxon>Bacillati</taxon>
        <taxon>Actinomycetota</taxon>
        <taxon>Actinomycetes</taxon>
        <taxon>Pseudonocardiales</taxon>
        <taxon>Pseudonocardiaceae</taxon>
        <taxon>Prauserella</taxon>
    </lineage>
</organism>
<keyword evidence="1" id="KW-0472">Membrane</keyword>
<dbReference type="RefSeq" id="WP_146147529.1">
    <property type="nucleotide sequence ID" value="NZ_PVNH01000007.1"/>
</dbReference>
<feature type="transmembrane region" description="Helical" evidence="1">
    <location>
        <begin position="140"/>
        <end position="159"/>
    </location>
</feature>
<keyword evidence="1" id="KW-0812">Transmembrane</keyword>
<comment type="caution">
    <text evidence="2">The sequence shown here is derived from an EMBL/GenBank/DDBJ whole genome shotgun (WGS) entry which is preliminary data.</text>
</comment>
<evidence type="ECO:0008006" key="4">
    <source>
        <dbReference type="Google" id="ProtNLM"/>
    </source>
</evidence>
<name>A0A2T0LSW9_9PSEU</name>
<reference evidence="2 3" key="1">
    <citation type="submission" date="2018-03" db="EMBL/GenBank/DDBJ databases">
        <title>Genomic Encyclopedia of Type Strains, Phase III (KMG-III): the genomes of soil and plant-associated and newly described type strains.</title>
        <authorList>
            <person name="Whitman W."/>
        </authorList>
    </citation>
    <scope>NUCLEOTIDE SEQUENCE [LARGE SCALE GENOMIC DNA]</scope>
    <source>
        <strain evidence="2 3">CGMCC 4.7125</strain>
    </source>
</reference>
<keyword evidence="3" id="KW-1185">Reference proteome</keyword>
<evidence type="ECO:0000313" key="3">
    <source>
        <dbReference type="Proteomes" id="UP000238362"/>
    </source>
</evidence>
<dbReference type="OrthoDB" id="3479073at2"/>
<protein>
    <recommendedName>
        <fullName evidence="4">Phage-related protein</fullName>
    </recommendedName>
</protein>
<feature type="transmembrane region" description="Helical" evidence="1">
    <location>
        <begin position="105"/>
        <end position="128"/>
    </location>
</feature>
<evidence type="ECO:0000256" key="1">
    <source>
        <dbReference type="SAM" id="Phobius"/>
    </source>
</evidence>
<proteinExistence type="predicted"/>
<evidence type="ECO:0000313" key="2">
    <source>
        <dbReference type="EMBL" id="PRX46744.1"/>
    </source>
</evidence>